<dbReference type="EMBL" id="JBHSJD010000025">
    <property type="protein sequence ID" value="MFC5026487.1"/>
    <property type="molecule type" value="Genomic_DNA"/>
</dbReference>
<evidence type="ECO:0000313" key="1">
    <source>
        <dbReference type="EMBL" id="MFC5026487.1"/>
    </source>
</evidence>
<protein>
    <submittedName>
        <fullName evidence="1">Uncharacterized protein</fullName>
    </submittedName>
</protein>
<accession>A0ABV9XN10</accession>
<comment type="caution">
    <text evidence="1">The sequence shown here is derived from an EMBL/GenBank/DDBJ whole genome shotgun (WGS) entry which is preliminary data.</text>
</comment>
<evidence type="ECO:0000313" key="2">
    <source>
        <dbReference type="Proteomes" id="UP001595829"/>
    </source>
</evidence>
<keyword evidence="2" id="KW-1185">Reference proteome</keyword>
<organism evidence="1 2">
    <name type="scientific">Streptomyces coeruleoprunus</name>
    <dbReference type="NCBI Taxonomy" id="285563"/>
    <lineage>
        <taxon>Bacteria</taxon>
        <taxon>Bacillati</taxon>
        <taxon>Actinomycetota</taxon>
        <taxon>Actinomycetes</taxon>
        <taxon>Kitasatosporales</taxon>
        <taxon>Streptomycetaceae</taxon>
        <taxon>Streptomyces</taxon>
    </lineage>
</organism>
<gene>
    <name evidence="1" type="ORF">ACFPM3_30580</name>
</gene>
<dbReference type="Proteomes" id="UP001595829">
    <property type="component" value="Unassembled WGS sequence"/>
</dbReference>
<proteinExistence type="predicted"/>
<name>A0ABV9XN10_9ACTN</name>
<sequence length="46" mass="4962">MRAHIDHHLIAQAAGLASAASLARWQHLVPPVDDATAARLLRGPER</sequence>
<reference evidence="2" key="1">
    <citation type="journal article" date="2019" name="Int. J. Syst. Evol. Microbiol.">
        <title>The Global Catalogue of Microorganisms (GCM) 10K type strain sequencing project: providing services to taxonomists for standard genome sequencing and annotation.</title>
        <authorList>
            <consortium name="The Broad Institute Genomics Platform"/>
            <consortium name="The Broad Institute Genome Sequencing Center for Infectious Disease"/>
            <person name="Wu L."/>
            <person name="Ma J."/>
        </authorList>
    </citation>
    <scope>NUCLEOTIDE SEQUENCE [LARGE SCALE GENOMIC DNA]</scope>
    <source>
        <strain evidence="2">CGMCC 4.1648</strain>
    </source>
</reference>
<dbReference type="RefSeq" id="WP_345685859.1">
    <property type="nucleotide sequence ID" value="NZ_BAABIT010000001.1"/>
</dbReference>